<dbReference type="GO" id="GO:0004722">
    <property type="term" value="F:protein serine/threonine phosphatase activity"/>
    <property type="evidence" value="ECO:0007669"/>
    <property type="project" value="UniProtKB-EC"/>
</dbReference>
<evidence type="ECO:0000256" key="14">
    <source>
        <dbReference type="ARBA" id="ARBA00073946"/>
    </source>
</evidence>
<dbReference type="PANTHER" id="PTHR45668">
    <property type="entry name" value="SERINE/THREONINE-PROTEIN PHOSPHATASE 5-RELATED"/>
    <property type="match status" value="1"/>
</dbReference>
<dbReference type="PIRSF" id="PIRSF033096">
    <property type="entry name" value="PPPtase_5"/>
    <property type="match status" value="1"/>
</dbReference>
<dbReference type="InterPro" id="IPR011990">
    <property type="entry name" value="TPR-like_helical_dom_sf"/>
</dbReference>
<dbReference type="GO" id="GO:0046872">
    <property type="term" value="F:metal ion binding"/>
    <property type="evidence" value="ECO:0007669"/>
    <property type="project" value="UniProtKB-KW"/>
</dbReference>
<evidence type="ECO:0000256" key="5">
    <source>
        <dbReference type="ARBA" id="ARBA00013081"/>
    </source>
</evidence>
<comment type="caution">
    <text evidence="18">The sequence shown here is derived from an EMBL/GenBank/DDBJ whole genome shotgun (WGS) entry which is preliminary data.</text>
</comment>
<dbReference type="AlphaFoldDB" id="A0A9P6QLC0"/>
<proteinExistence type="inferred from homology"/>
<keyword evidence="7" id="KW-0677">Repeat</keyword>
<evidence type="ECO:0000256" key="9">
    <source>
        <dbReference type="ARBA" id="ARBA00022803"/>
    </source>
</evidence>
<protein>
    <recommendedName>
        <fullName evidence="14">Serine/threonine-protein phosphatase T</fullName>
        <ecNumber evidence="5">3.1.3.16</ecNumber>
    </recommendedName>
</protein>
<dbReference type="PANTHER" id="PTHR45668:SF5">
    <property type="entry name" value="SERINE_THREONINE-PROTEIN PHOSPHATASE 5"/>
    <property type="match status" value="1"/>
</dbReference>
<evidence type="ECO:0000256" key="12">
    <source>
        <dbReference type="ARBA" id="ARBA00047986"/>
    </source>
</evidence>
<keyword evidence="10" id="KW-0464">Manganese</keyword>
<evidence type="ECO:0000259" key="17">
    <source>
        <dbReference type="SMART" id="SM00156"/>
    </source>
</evidence>
<evidence type="ECO:0000313" key="19">
    <source>
        <dbReference type="Proteomes" id="UP000807716"/>
    </source>
</evidence>
<reference evidence="18" key="1">
    <citation type="journal article" date="2020" name="Fungal Divers.">
        <title>Resolving the Mortierellaceae phylogeny through synthesis of multi-gene phylogenetics and phylogenomics.</title>
        <authorList>
            <person name="Vandepol N."/>
            <person name="Liber J."/>
            <person name="Desiro A."/>
            <person name="Na H."/>
            <person name="Kennedy M."/>
            <person name="Barry K."/>
            <person name="Grigoriev I.V."/>
            <person name="Miller A.N."/>
            <person name="O'Donnell K."/>
            <person name="Stajich J.E."/>
            <person name="Bonito G."/>
        </authorList>
    </citation>
    <scope>NUCLEOTIDE SEQUENCE</scope>
    <source>
        <strain evidence="18">BC1065</strain>
    </source>
</reference>
<evidence type="ECO:0000256" key="7">
    <source>
        <dbReference type="ARBA" id="ARBA00022737"/>
    </source>
</evidence>
<dbReference type="Pfam" id="PF08321">
    <property type="entry name" value="PPP5"/>
    <property type="match status" value="1"/>
</dbReference>
<keyword evidence="11" id="KW-0539">Nucleus</keyword>
<dbReference type="Gene3D" id="3.60.21.10">
    <property type="match status" value="1"/>
</dbReference>
<dbReference type="InterPro" id="IPR019734">
    <property type="entry name" value="TPR_rpt"/>
</dbReference>
<dbReference type="SMART" id="SM00028">
    <property type="entry name" value="TPR"/>
    <property type="match status" value="3"/>
</dbReference>
<comment type="cofactor">
    <cofactor evidence="1">
        <name>Mn(2+)</name>
        <dbReference type="ChEBI" id="CHEBI:29035"/>
    </cofactor>
</comment>
<comment type="subcellular location">
    <subcellularLocation>
        <location evidence="3">Nucleus</location>
    </subcellularLocation>
</comment>
<evidence type="ECO:0000256" key="2">
    <source>
        <dbReference type="ARBA" id="ARBA00001946"/>
    </source>
</evidence>
<evidence type="ECO:0000313" key="18">
    <source>
        <dbReference type="EMBL" id="KAG0268317.1"/>
    </source>
</evidence>
<dbReference type="InterPro" id="IPR004843">
    <property type="entry name" value="Calcineurin-like_PHP"/>
</dbReference>
<dbReference type="EMBL" id="JAAAJB010000054">
    <property type="protein sequence ID" value="KAG0268317.1"/>
    <property type="molecule type" value="Genomic_DNA"/>
</dbReference>
<dbReference type="InterPro" id="IPR029052">
    <property type="entry name" value="Metallo-depent_PP-like"/>
</dbReference>
<keyword evidence="8" id="KW-0378">Hydrolase</keyword>
<dbReference type="GO" id="GO:0005634">
    <property type="term" value="C:nucleus"/>
    <property type="evidence" value="ECO:0007669"/>
    <property type="project" value="UniProtKB-SubCell"/>
</dbReference>
<dbReference type="CDD" id="cd07417">
    <property type="entry name" value="MPP_PP5_C"/>
    <property type="match status" value="1"/>
</dbReference>
<dbReference type="Proteomes" id="UP000807716">
    <property type="component" value="Unassembled WGS sequence"/>
</dbReference>
<dbReference type="PRINTS" id="PR00114">
    <property type="entry name" value="STPHPHTASE"/>
</dbReference>
<dbReference type="Pfam" id="PF07719">
    <property type="entry name" value="TPR_2"/>
    <property type="match status" value="1"/>
</dbReference>
<organism evidence="18 19">
    <name type="scientific">Actinomortierella ambigua</name>
    <dbReference type="NCBI Taxonomy" id="1343610"/>
    <lineage>
        <taxon>Eukaryota</taxon>
        <taxon>Fungi</taxon>
        <taxon>Fungi incertae sedis</taxon>
        <taxon>Mucoromycota</taxon>
        <taxon>Mortierellomycotina</taxon>
        <taxon>Mortierellomycetes</taxon>
        <taxon>Mortierellales</taxon>
        <taxon>Mortierellaceae</taxon>
        <taxon>Actinomortierella</taxon>
    </lineage>
</organism>
<dbReference type="FunFam" id="3.60.21.10:FF:000039">
    <property type="entry name" value="Serine/threonine-protein phosphatase"/>
    <property type="match status" value="1"/>
</dbReference>
<name>A0A9P6QLC0_9FUNG</name>
<dbReference type="InterPro" id="IPR041753">
    <property type="entry name" value="PP5_C"/>
</dbReference>
<dbReference type="Pfam" id="PF00149">
    <property type="entry name" value="Metallophos"/>
    <property type="match status" value="1"/>
</dbReference>
<dbReference type="SMART" id="SM00156">
    <property type="entry name" value="PP2Ac"/>
    <property type="match status" value="1"/>
</dbReference>
<dbReference type="SUPFAM" id="SSF48452">
    <property type="entry name" value="TPR-like"/>
    <property type="match status" value="1"/>
</dbReference>
<keyword evidence="6" id="KW-0479">Metal-binding</keyword>
<comment type="cofactor">
    <cofactor evidence="2">
        <name>Mg(2+)</name>
        <dbReference type="ChEBI" id="CHEBI:18420"/>
    </cofactor>
</comment>
<dbReference type="InterPro" id="IPR006186">
    <property type="entry name" value="Ser/Thr-sp_prot-phosphatase"/>
</dbReference>
<keyword evidence="9 16" id="KW-0802">TPR repeat</keyword>
<dbReference type="SUPFAM" id="SSF56300">
    <property type="entry name" value="Metallo-dependent phosphatases"/>
    <property type="match status" value="1"/>
</dbReference>
<dbReference type="InterPro" id="IPR051134">
    <property type="entry name" value="PPP_phosphatase"/>
</dbReference>
<evidence type="ECO:0000256" key="8">
    <source>
        <dbReference type="ARBA" id="ARBA00022801"/>
    </source>
</evidence>
<evidence type="ECO:0000256" key="6">
    <source>
        <dbReference type="ARBA" id="ARBA00022723"/>
    </source>
</evidence>
<evidence type="ECO:0000256" key="11">
    <source>
        <dbReference type="ARBA" id="ARBA00023242"/>
    </source>
</evidence>
<dbReference type="OrthoDB" id="445564at2759"/>
<dbReference type="InterPro" id="IPR013235">
    <property type="entry name" value="PPP_dom"/>
</dbReference>
<feature type="domain" description="Serine/threonine specific protein phosphatases" evidence="17">
    <location>
        <begin position="191"/>
        <end position="472"/>
    </location>
</feature>
<feature type="repeat" description="TPR" evidence="16">
    <location>
        <begin position="15"/>
        <end position="48"/>
    </location>
</feature>
<accession>A0A9P6QLC0</accession>
<dbReference type="Gene3D" id="1.25.40.10">
    <property type="entry name" value="Tetratricopeptide repeat domain"/>
    <property type="match status" value="1"/>
</dbReference>
<evidence type="ECO:0000256" key="3">
    <source>
        <dbReference type="ARBA" id="ARBA00004123"/>
    </source>
</evidence>
<comment type="similarity">
    <text evidence="4">Belongs to the PPP phosphatase family. PP-5 (PP-T) subfamily.</text>
</comment>
<evidence type="ECO:0000256" key="4">
    <source>
        <dbReference type="ARBA" id="ARBA00008786"/>
    </source>
</evidence>
<evidence type="ECO:0000256" key="1">
    <source>
        <dbReference type="ARBA" id="ARBA00001936"/>
    </source>
</evidence>
<feature type="repeat" description="TPR" evidence="16">
    <location>
        <begin position="83"/>
        <end position="116"/>
    </location>
</feature>
<dbReference type="EC" id="3.1.3.16" evidence="5"/>
<gene>
    <name evidence="18" type="primary">PPD3</name>
    <name evidence="18" type="ORF">DFQ27_007053</name>
</gene>
<dbReference type="Pfam" id="PF13181">
    <property type="entry name" value="TPR_8"/>
    <property type="match status" value="1"/>
</dbReference>
<keyword evidence="19" id="KW-1185">Reference proteome</keyword>
<evidence type="ECO:0000256" key="10">
    <source>
        <dbReference type="ARBA" id="ARBA00023211"/>
    </source>
</evidence>
<dbReference type="InterPro" id="IPR013105">
    <property type="entry name" value="TPR_2"/>
</dbReference>
<evidence type="ECO:0000256" key="15">
    <source>
        <dbReference type="PIRSR" id="PIRSR033096-1"/>
    </source>
</evidence>
<sequence>MAATIQVSEEIAAKANLIKEEANKLFANKKYEEAIEKYTEAIDLNPNVAPYYANRAFCNTKLENYGLAIEDGEKAIEVDPKYAKGYYRRGVGKYALSRFKEAAKDFRIVVKLAPNDKDARGKLEDCEKIVQRLAFEAAIAGDHDVKRASDTINVQDMLVEDSYDGARIDDGQVTKEFIDDMIDRFLKQKKIHKRYAYEIILQCQKYFTQQPSMVDVDIPVGQKLTICGDVHGQFYDFMNIFKLNGRPSETHAYLFNGDFVDRGTFSLEIILTLFAYKLLYPKGMYLTRGNHETDDMNKVYGFEDEVKAKFSDTMFKIFSETFVTLPLAHLVQKKIFVVHGGLSSRDDVTLDEIRAIDRIKKGQPGQEGLMCELLWADPHPLPGRRPSARGVGQRFGPDVTDHFCKLNNIDMIIRSHEVKQEGYQIEHNGKCVTIFSAPNYCDSVGNKGAYINVICDKEGEYKLDYVQFDAVDHPKVQPYSNRFRGF</sequence>
<evidence type="ECO:0000256" key="13">
    <source>
        <dbReference type="ARBA" id="ARBA00059747"/>
    </source>
</evidence>
<feature type="active site" description="Proton donor/acceptor" evidence="15">
    <location>
        <position position="291"/>
    </location>
</feature>
<evidence type="ECO:0000256" key="16">
    <source>
        <dbReference type="PROSITE-ProRule" id="PRU00339"/>
    </source>
</evidence>
<comment type="catalytic activity">
    <reaction evidence="12">
        <text>O-phospho-L-seryl-[protein] + H2O = L-seryl-[protein] + phosphate</text>
        <dbReference type="Rhea" id="RHEA:20629"/>
        <dbReference type="Rhea" id="RHEA-COMP:9863"/>
        <dbReference type="Rhea" id="RHEA-COMP:11604"/>
        <dbReference type="ChEBI" id="CHEBI:15377"/>
        <dbReference type="ChEBI" id="CHEBI:29999"/>
        <dbReference type="ChEBI" id="CHEBI:43474"/>
        <dbReference type="ChEBI" id="CHEBI:83421"/>
        <dbReference type="EC" id="3.1.3.16"/>
    </reaction>
    <physiologicalReaction direction="left-to-right" evidence="12">
        <dbReference type="Rhea" id="RHEA:20630"/>
    </physiologicalReaction>
</comment>
<comment type="function">
    <text evidence="13">Protein phosphatase that specifically binds to and dephosphorylates the molecular chaperone Hsp90. Dephosphorylation positively regulates the Hsp90 chaperone machinery.</text>
</comment>
<dbReference type="PROSITE" id="PS50005">
    <property type="entry name" value="TPR"/>
    <property type="match status" value="2"/>
</dbReference>